<keyword evidence="1" id="KW-0175">Coiled coil</keyword>
<dbReference type="Gene3D" id="3.40.50.300">
    <property type="entry name" value="P-loop containing nucleotide triphosphate hydrolases"/>
    <property type="match status" value="1"/>
</dbReference>
<dbReference type="InterPro" id="IPR006073">
    <property type="entry name" value="GTP-bd"/>
</dbReference>
<evidence type="ECO:0000259" key="2">
    <source>
        <dbReference type="Pfam" id="PF01926"/>
    </source>
</evidence>
<evidence type="ECO:0000313" key="3">
    <source>
        <dbReference type="EMBL" id="GJJ78403.1"/>
    </source>
</evidence>
<organism evidence="3 4">
    <name type="scientific">Entomortierella parvispora</name>
    <dbReference type="NCBI Taxonomy" id="205924"/>
    <lineage>
        <taxon>Eukaryota</taxon>
        <taxon>Fungi</taxon>
        <taxon>Fungi incertae sedis</taxon>
        <taxon>Mucoromycota</taxon>
        <taxon>Mortierellomycotina</taxon>
        <taxon>Mortierellomycetes</taxon>
        <taxon>Mortierellales</taxon>
        <taxon>Mortierellaceae</taxon>
        <taxon>Entomortierella</taxon>
    </lineage>
</organism>
<name>A0A9P3HKY1_9FUNG</name>
<dbReference type="EMBL" id="BQFW01000015">
    <property type="protein sequence ID" value="GJJ78403.1"/>
    <property type="molecule type" value="Genomic_DNA"/>
</dbReference>
<proteinExistence type="predicted"/>
<sequence>MTQTALTKIIIVMGITGAGKSYLIKEISGQNVKVGTSLKSCTQHIESVQCVIDDKPVLILDTPGFDDTHRSDTEVLTEIADHLANLYRSGFQVCGIIYLHNIREDRVRGSSYKNLKMFEKLCGAGALQNVVMLTNRWAMINEADGERKEEELKREYWGLYVAAGCTVDRYRTRDDLVRIFRELLCNNPSVLEIQHDMVDMNKPLCETAAGEVVNAELAEQQRKHREQLAEIAADYDKKNFLMKRTLDQERNKLEASLQQLEADRVRMMTEAQRAEEAAKAGMEKTYQECAERERRLQEEFQEKMRRAEEEKNAAAQELAKLAAIRQHEEKMVREREHQRSRCCML</sequence>
<dbReference type="Proteomes" id="UP000827284">
    <property type="component" value="Unassembled WGS sequence"/>
</dbReference>
<protein>
    <recommendedName>
        <fullName evidence="2">G domain-containing protein</fullName>
    </recommendedName>
</protein>
<dbReference type="SUPFAM" id="SSF52540">
    <property type="entry name" value="P-loop containing nucleoside triphosphate hydrolases"/>
    <property type="match status" value="2"/>
</dbReference>
<evidence type="ECO:0000313" key="4">
    <source>
        <dbReference type="Proteomes" id="UP000827284"/>
    </source>
</evidence>
<dbReference type="AlphaFoldDB" id="A0A9P3HKY1"/>
<dbReference type="PANTHER" id="PTHR10903">
    <property type="entry name" value="GTPASE, IMAP FAMILY MEMBER-RELATED"/>
    <property type="match status" value="1"/>
</dbReference>
<dbReference type="Pfam" id="PF01926">
    <property type="entry name" value="MMR_HSR1"/>
    <property type="match status" value="1"/>
</dbReference>
<feature type="coiled-coil region" evidence="1">
    <location>
        <begin position="214"/>
        <end position="324"/>
    </location>
</feature>
<dbReference type="GO" id="GO:0005525">
    <property type="term" value="F:GTP binding"/>
    <property type="evidence" value="ECO:0007669"/>
    <property type="project" value="InterPro"/>
</dbReference>
<dbReference type="InterPro" id="IPR027417">
    <property type="entry name" value="P-loop_NTPase"/>
</dbReference>
<dbReference type="OrthoDB" id="8954335at2759"/>
<dbReference type="InterPro" id="IPR045058">
    <property type="entry name" value="GIMA/IAN/Toc"/>
</dbReference>
<reference evidence="3" key="1">
    <citation type="submission" date="2021-11" db="EMBL/GenBank/DDBJ databases">
        <authorList>
            <person name="Herlambang A."/>
            <person name="Guo Y."/>
            <person name="Takashima Y."/>
            <person name="Nishizawa T."/>
        </authorList>
    </citation>
    <scope>NUCLEOTIDE SEQUENCE</scope>
    <source>
        <strain evidence="3">E1425</strain>
    </source>
</reference>
<dbReference type="PANTHER" id="PTHR10903:SF184">
    <property type="entry name" value="GTP-BINDING PROTEIN A"/>
    <property type="match status" value="1"/>
</dbReference>
<dbReference type="CDD" id="cd00882">
    <property type="entry name" value="Ras_like_GTPase"/>
    <property type="match status" value="1"/>
</dbReference>
<comment type="caution">
    <text evidence="3">The sequence shown here is derived from an EMBL/GenBank/DDBJ whole genome shotgun (WGS) entry which is preliminary data.</text>
</comment>
<keyword evidence="4" id="KW-1185">Reference proteome</keyword>
<evidence type="ECO:0000256" key="1">
    <source>
        <dbReference type="SAM" id="Coils"/>
    </source>
</evidence>
<accession>A0A9P3HKY1</accession>
<reference evidence="3" key="2">
    <citation type="journal article" date="2022" name="Microbiol. Resour. Announc.">
        <title>Whole-Genome Sequence of Entomortierella parvispora E1425, a Mucoromycotan Fungus Associated with Burkholderiaceae-Related Endosymbiotic Bacteria.</title>
        <authorList>
            <person name="Herlambang A."/>
            <person name="Guo Y."/>
            <person name="Takashima Y."/>
            <person name="Narisawa K."/>
            <person name="Ohta H."/>
            <person name="Nishizawa T."/>
        </authorList>
    </citation>
    <scope>NUCLEOTIDE SEQUENCE</scope>
    <source>
        <strain evidence="3">E1425</strain>
    </source>
</reference>
<gene>
    <name evidence="3" type="ORF">EMPS_10762</name>
</gene>
<feature type="domain" description="G" evidence="2">
    <location>
        <begin position="10"/>
        <end position="69"/>
    </location>
</feature>